<organism evidence="4 5">
    <name type="scientific">Acetatifactor muris</name>
    <dbReference type="NCBI Taxonomy" id="879566"/>
    <lineage>
        <taxon>Bacteria</taxon>
        <taxon>Bacillati</taxon>
        <taxon>Bacillota</taxon>
        <taxon>Clostridia</taxon>
        <taxon>Lachnospirales</taxon>
        <taxon>Lachnospiraceae</taxon>
        <taxon>Acetatifactor</taxon>
    </lineage>
</organism>
<dbReference type="InterPro" id="IPR023365">
    <property type="entry name" value="Sortase_dom-sf"/>
</dbReference>
<dbReference type="NCBIfam" id="NF033745">
    <property type="entry name" value="class_C_sortase"/>
    <property type="match status" value="1"/>
</dbReference>
<feature type="active site" description="Acyl-thioester intermediate" evidence="2">
    <location>
        <position position="208"/>
    </location>
</feature>
<evidence type="ECO:0000313" key="4">
    <source>
        <dbReference type="EMBL" id="SOY27478.1"/>
    </source>
</evidence>
<dbReference type="OrthoDB" id="1648028at2"/>
<dbReference type="Proteomes" id="UP000236311">
    <property type="component" value="Unassembled WGS sequence"/>
</dbReference>
<keyword evidence="1" id="KW-0378">Hydrolase</keyword>
<keyword evidence="5" id="KW-1185">Reference proteome</keyword>
<dbReference type="CDD" id="cd05827">
    <property type="entry name" value="Sortase_C"/>
    <property type="match status" value="1"/>
</dbReference>
<dbReference type="InterPro" id="IPR042002">
    <property type="entry name" value="Sortase_C"/>
</dbReference>
<keyword evidence="3" id="KW-1133">Transmembrane helix</keyword>
<dbReference type="SUPFAM" id="SSF63817">
    <property type="entry name" value="Sortase"/>
    <property type="match status" value="1"/>
</dbReference>
<gene>
    <name evidence="4" type="ORF">AMURIS_00182</name>
</gene>
<proteinExistence type="predicted"/>
<dbReference type="RefSeq" id="WP_103237604.1">
    <property type="nucleotide sequence ID" value="NZ_CANRXC010000054.1"/>
</dbReference>
<dbReference type="Pfam" id="PF04203">
    <property type="entry name" value="Sortase"/>
    <property type="match status" value="1"/>
</dbReference>
<evidence type="ECO:0000313" key="5">
    <source>
        <dbReference type="Proteomes" id="UP000236311"/>
    </source>
</evidence>
<keyword evidence="3" id="KW-0812">Transmembrane</keyword>
<dbReference type="EMBL" id="OFSM01000001">
    <property type="protein sequence ID" value="SOY27478.1"/>
    <property type="molecule type" value="Genomic_DNA"/>
</dbReference>
<evidence type="ECO:0000256" key="2">
    <source>
        <dbReference type="PIRSR" id="PIRSR605754-1"/>
    </source>
</evidence>
<name>A0A2K4ZAI7_9FIRM</name>
<keyword evidence="3" id="KW-0472">Membrane</keyword>
<protein>
    <submittedName>
        <fullName evidence="4">Sortase family protein</fullName>
    </submittedName>
</protein>
<evidence type="ECO:0000256" key="1">
    <source>
        <dbReference type="ARBA" id="ARBA00022801"/>
    </source>
</evidence>
<accession>A0A2K4ZAI7</accession>
<feature type="transmembrane region" description="Helical" evidence="3">
    <location>
        <begin position="247"/>
        <end position="266"/>
    </location>
</feature>
<dbReference type="Gene3D" id="2.40.260.10">
    <property type="entry name" value="Sortase"/>
    <property type="match status" value="1"/>
</dbReference>
<feature type="active site" description="Proton donor/acceptor" evidence="2">
    <location>
        <position position="146"/>
    </location>
</feature>
<reference evidence="4 5" key="1">
    <citation type="submission" date="2018-01" db="EMBL/GenBank/DDBJ databases">
        <authorList>
            <person name="Gaut B.S."/>
            <person name="Morton B.R."/>
            <person name="Clegg M.T."/>
            <person name="Duvall M.R."/>
        </authorList>
    </citation>
    <scope>NUCLEOTIDE SEQUENCE [LARGE SCALE GENOMIC DNA]</scope>
    <source>
        <strain evidence="4">GP69</strain>
    </source>
</reference>
<sequence>MKKHLSTIILTLILMAGLSLLLYPTVSDYWNSLHQSRAIANYEEAVAALDEETYEEYWNQAAVYNEKLWNRPNRYYLSEEEREGYEALLNISGNGIMGYIQIPSIDVSLPIYHGVDEAVLQVAAGHIESSSLPVGGESTHCVLSGHRGLPSARLFTDLDQLVEGDLFMLQVLNETLTYQVDQIRIVLPEEVEELDLSRGKDYCTLVTCTPYGINTHRLLVRGTRIDNLTEAAAIRVTPDARLLDPKLVAPAIAIPMLLVLLAWLLIKYRKK</sequence>
<dbReference type="InterPro" id="IPR005754">
    <property type="entry name" value="Sortase"/>
</dbReference>
<dbReference type="GO" id="GO:0016787">
    <property type="term" value="F:hydrolase activity"/>
    <property type="evidence" value="ECO:0007669"/>
    <property type="project" value="UniProtKB-KW"/>
</dbReference>
<dbReference type="NCBIfam" id="TIGR01076">
    <property type="entry name" value="sortase_fam"/>
    <property type="match status" value="1"/>
</dbReference>
<dbReference type="AlphaFoldDB" id="A0A2K4ZAI7"/>
<evidence type="ECO:0000256" key="3">
    <source>
        <dbReference type="SAM" id="Phobius"/>
    </source>
</evidence>